<accession>A0A9X1AJZ6</accession>
<dbReference type="SUPFAM" id="SSF64288">
    <property type="entry name" value="Chorismate lyase-like"/>
    <property type="match status" value="1"/>
</dbReference>
<protein>
    <submittedName>
        <fullName evidence="1">Uncharacterized protein</fullName>
    </submittedName>
</protein>
<reference evidence="1" key="1">
    <citation type="submission" date="2021-05" db="EMBL/GenBank/DDBJ databases">
        <title>Genome of Sphingobium sp. strain.</title>
        <authorList>
            <person name="Fan R."/>
        </authorList>
    </citation>
    <scope>NUCLEOTIDE SEQUENCE</scope>
    <source>
        <strain evidence="1">H33</strain>
    </source>
</reference>
<organism evidence="1 2">
    <name type="scientific">Sphingobium nicotianae</name>
    <dbReference type="NCBI Taxonomy" id="2782607"/>
    <lineage>
        <taxon>Bacteria</taxon>
        <taxon>Pseudomonadati</taxon>
        <taxon>Pseudomonadota</taxon>
        <taxon>Alphaproteobacteria</taxon>
        <taxon>Sphingomonadales</taxon>
        <taxon>Sphingomonadaceae</taxon>
        <taxon>Sphingobium</taxon>
    </lineage>
</organism>
<dbReference type="RefSeq" id="WP_214621365.1">
    <property type="nucleotide sequence ID" value="NZ_JAHGAW010000001.1"/>
</dbReference>
<dbReference type="Gene3D" id="3.40.1410.10">
    <property type="entry name" value="Chorismate lyase-like"/>
    <property type="match status" value="1"/>
</dbReference>
<dbReference type="AlphaFoldDB" id="A0A9X1AJZ6"/>
<name>A0A9X1AJZ6_9SPHN</name>
<proteinExistence type="predicted"/>
<dbReference type="Proteomes" id="UP001138757">
    <property type="component" value="Unassembled WGS sequence"/>
</dbReference>
<keyword evidence="2" id="KW-1185">Reference proteome</keyword>
<sequence length="166" mass="17829">MILLAALLQGGTVADLDAELRAANSATAVIQKRCAVPIRAEVDRTAEKAASGQVKADLGAGEDTRLVYRLVRLTCGDVVYSRAENWYRPDRLTEAMNRALLSGDTPFGVVIKPLAPTRRTLATEFPDEKNAILRHRAVVLSGQGAPLAEVVETYTPALPLAAPPIR</sequence>
<dbReference type="InterPro" id="IPR028978">
    <property type="entry name" value="Chorismate_lyase_/UTRA_dom_sf"/>
</dbReference>
<gene>
    <name evidence="1" type="ORF">KK488_01545</name>
</gene>
<comment type="caution">
    <text evidence="1">The sequence shown here is derived from an EMBL/GenBank/DDBJ whole genome shotgun (WGS) entry which is preliminary data.</text>
</comment>
<evidence type="ECO:0000313" key="2">
    <source>
        <dbReference type="Proteomes" id="UP001138757"/>
    </source>
</evidence>
<evidence type="ECO:0000313" key="1">
    <source>
        <dbReference type="EMBL" id="MBT2185625.1"/>
    </source>
</evidence>
<dbReference type="EMBL" id="JAHGAW010000001">
    <property type="protein sequence ID" value="MBT2185625.1"/>
    <property type="molecule type" value="Genomic_DNA"/>
</dbReference>